<evidence type="ECO:0008006" key="3">
    <source>
        <dbReference type="Google" id="ProtNLM"/>
    </source>
</evidence>
<dbReference type="EMBL" id="SNXZ01000005">
    <property type="protein sequence ID" value="TDP94846.1"/>
    <property type="molecule type" value="Genomic_DNA"/>
</dbReference>
<sequence>MTLPDATGTVRIGVVGPRDVVHRMVDVGHRLVMTEATTMSLTSTSYQNYRQIPGRVRGIAEDVDVLLFAGPLPYDMAKDAGVLTRPATFVELSGSSLYGAMLRTIQRGDVDLRRVSIDSLHRDAIAEAYDECDISHAAVHAMPYEGPESALQFARFHRELFEQGRTGGALTTVDAVDRELRRAKVPTVRIRATGSALRASLRTATFLGAGSMLGEAQVVVGVVEIPEVPRRPGTDPRGAWAATELRMEVVRALRPEADRLAISLMPRTDTSVALVATLGSITEATQGFTRAPFVTVVRRATGVTPYVGLGTGATAAAAETNAERALVDARASGAARVYVRLRDGSTMAMNHGTESAPADAPMPDPRRREALATLRAGLADEGSDDAKVVDAKLAAELLGTSPRTARRVLQDLARDGLAWPVPPAAALSRGRPRQTYRLVNGR</sequence>
<evidence type="ECO:0000313" key="1">
    <source>
        <dbReference type="EMBL" id="TDP94846.1"/>
    </source>
</evidence>
<evidence type="ECO:0000313" key="2">
    <source>
        <dbReference type="Proteomes" id="UP000295444"/>
    </source>
</evidence>
<dbReference type="AlphaFoldDB" id="A0A4R6S7P2"/>
<dbReference type="Proteomes" id="UP000295444">
    <property type="component" value="Unassembled WGS sequence"/>
</dbReference>
<proteinExistence type="predicted"/>
<dbReference type="OrthoDB" id="3526857at2"/>
<keyword evidence="2" id="KW-1185">Reference proteome</keyword>
<accession>A0A4R6S7P2</accession>
<name>A0A4R6S7P2_LABRH</name>
<protein>
    <recommendedName>
        <fullName evidence="3">Transcriptional regulator</fullName>
    </recommendedName>
</protein>
<organism evidence="1 2">
    <name type="scientific">Labedaea rhizosphaerae</name>
    <dbReference type="NCBI Taxonomy" id="598644"/>
    <lineage>
        <taxon>Bacteria</taxon>
        <taxon>Bacillati</taxon>
        <taxon>Actinomycetota</taxon>
        <taxon>Actinomycetes</taxon>
        <taxon>Pseudonocardiales</taxon>
        <taxon>Pseudonocardiaceae</taxon>
        <taxon>Labedaea</taxon>
    </lineage>
</organism>
<reference evidence="1 2" key="1">
    <citation type="submission" date="2019-03" db="EMBL/GenBank/DDBJ databases">
        <title>Genomic Encyclopedia of Type Strains, Phase IV (KMG-IV): sequencing the most valuable type-strain genomes for metagenomic binning, comparative biology and taxonomic classification.</title>
        <authorList>
            <person name="Goeker M."/>
        </authorList>
    </citation>
    <scope>NUCLEOTIDE SEQUENCE [LARGE SCALE GENOMIC DNA]</scope>
    <source>
        <strain evidence="1 2">DSM 45361</strain>
    </source>
</reference>
<comment type="caution">
    <text evidence="1">The sequence shown here is derived from an EMBL/GenBank/DDBJ whole genome shotgun (WGS) entry which is preliminary data.</text>
</comment>
<dbReference type="RefSeq" id="WP_133852266.1">
    <property type="nucleotide sequence ID" value="NZ_SNXZ01000005.1"/>
</dbReference>
<gene>
    <name evidence="1" type="ORF">EV186_10578</name>
</gene>